<keyword evidence="2" id="KW-0813">Transport</keyword>
<evidence type="ECO:0000256" key="7">
    <source>
        <dbReference type="ARBA" id="ARBA00023136"/>
    </source>
</evidence>
<name>S8E8T0_FOMSC</name>
<dbReference type="OrthoDB" id="1288932at2759"/>
<evidence type="ECO:0000256" key="2">
    <source>
        <dbReference type="ARBA" id="ARBA00022448"/>
    </source>
</evidence>
<dbReference type="PANTHER" id="PTHR43562:SF2">
    <property type="entry name" value="SODIUM-HYDROGEN ANTIPORTER"/>
    <property type="match status" value="1"/>
</dbReference>
<dbReference type="PANTHER" id="PTHR43562">
    <property type="entry name" value="NAPA-TYPE SODIUM/HYDROGEN ANTIPORTER"/>
    <property type="match status" value="1"/>
</dbReference>
<sequence length="486" mass="51826">MDLSTLAVASSSSTSSFPYTQPTLPTLLTALSFLFFLNVLRIASDIALDAGLVAELFLGMVYGAPLAGILKTQWETTFNVLGYLGLIFIIFQGGLATNLSLLLRNLPLSCICAFTGIGMPIALSFALLTAGYGYSSLEAFAAACSMTSSPSVPLQQTRIGTVLTSAAIIDDVVGLVIAALIPALADLQSSSSSHSDLAWILIRPLLSSLLIALLTPLVARSFLRPAFWYCGVGAPHADFVKVSFMVCVLSAFVAIAYYTRSSVLFGAYMAGITISYVSRIPQAHLAEGEQHSQSTSRVEALSFDLAYARVLAPLQEYIFAPIFFASIGYAVPFLSLWKPDILWRGVLYAMLMCVGKLAVGVPIVIWTLLSPSDNNPTPQREAQLPPAPRPARPTARERLRASLYPATFIGVAMVSRGEIGLLIAQIARASAGSSSRGAPRDDSGLLSEEGFLACIWAILLCTLVGPVGVGMVVRKYRHDITAGIWA</sequence>
<feature type="transmembrane region" description="Helical" evidence="8">
    <location>
        <begin position="82"/>
        <end position="103"/>
    </location>
</feature>
<dbReference type="InterPro" id="IPR006153">
    <property type="entry name" value="Cation/H_exchanger_TM"/>
</dbReference>
<dbReference type="AlphaFoldDB" id="S8E8T0"/>
<dbReference type="Pfam" id="PF00999">
    <property type="entry name" value="Na_H_Exchanger"/>
    <property type="match status" value="1"/>
</dbReference>
<feature type="transmembrane region" description="Helical" evidence="8">
    <location>
        <begin position="110"/>
        <end position="132"/>
    </location>
</feature>
<keyword evidence="5 8" id="KW-1133">Transmembrane helix</keyword>
<proteinExistence type="predicted"/>
<evidence type="ECO:0000313" key="11">
    <source>
        <dbReference type="Proteomes" id="UP000015241"/>
    </source>
</evidence>
<feature type="transmembrane region" description="Helical" evidence="8">
    <location>
        <begin position="263"/>
        <end position="280"/>
    </location>
</feature>
<keyword evidence="3" id="KW-0050">Antiport</keyword>
<dbReference type="EMBL" id="KE504154">
    <property type="protein sequence ID" value="EPS99708.1"/>
    <property type="molecule type" value="Genomic_DNA"/>
</dbReference>
<feature type="domain" description="Cation/H+ exchanger transmembrane" evidence="9">
    <location>
        <begin position="52"/>
        <end position="475"/>
    </location>
</feature>
<dbReference type="HOGENOM" id="CLU_024407_2_1_1"/>
<feature type="transmembrane region" description="Helical" evidence="8">
    <location>
        <begin position="346"/>
        <end position="369"/>
    </location>
</feature>
<dbReference type="GO" id="GO:0016020">
    <property type="term" value="C:membrane"/>
    <property type="evidence" value="ECO:0007669"/>
    <property type="project" value="UniProtKB-SubCell"/>
</dbReference>
<evidence type="ECO:0000256" key="8">
    <source>
        <dbReference type="SAM" id="Phobius"/>
    </source>
</evidence>
<keyword evidence="6" id="KW-0406">Ion transport</keyword>
<evidence type="ECO:0000256" key="1">
    <source>
        <dbReference type="ARBA" id="ARBA00004141"/>
    </source>
</evidence>
<evidence type="ECO:0000256" key="3">
    <source>
        <dbReference type="ARBA" id="ARBA00022449"/>
    </source>
</evidence>
<feature type="transmembrane region" description="Helical" evidence="8">
    <location>
        <begin position="197"/>
        <end position="219"/>
    </location>
</feature>
<keyword evidence="4 8" id="KW-0812">Transmembrane</keyword>
<organism evidence="10 11">
    <name type="scientific">Fomitopsis schrenkii</name>
    <name type="common">Brown rot fungus</name>
    <dbReference type="NCBI Taxonomy" id="2126942"/>
    <lineage>
        <taxon>Eukaryota</taxon>
        <taxon>Fungi</taxon>
        <taxon>Dikarya</taxon>
        <taxon>Basidiomycota</taxon>
        <taxon>Agaricomycotina</taxon>
        <taxon>Agaricomycetes</taxon>
        <taxon>Polyporales</taxon>
        <taxon>Fomitopsis</taxon>
    </lineage>
</organism>
<dbReference type="Gene3D" id="1.20.1530.20">
    <property type="match status" value="1"/>
</dbReference>
<feature type="transmembrane region" description="Helical" evidence="8">
    <location>
        <begin position="50"/>
        <end position="70"/>
    </location>
</feature>
<gene>
    <name evidence="10" type="ORF">FOMPIDRAFT_55737</name>
</gene>
<feature type="transmembrane region" description="Helical" evidence="8">
    <location>
        <begin position="317"/>
        <end position="337"/>
    </location>
</feature>
<evidence type="ECO:0000256" key="5">
    <source>
        <dbReference type="ARBA" id="ARBA00022989"/>
    </source>
</evidence>
<keyword evidence="7 8" id="KW-0472">Membrane</keyword>
<evidence type="ECO:0000259" key="9">
    <source>
        <dbReference type="Pfam" id="PF00999"/>
    </source>
</evidence>
<feature type="transmembrane region" description="Helical" evidence="8">
    <location>
        <begin position="239"/>
        <end position="258"/>
    </location>
</feature>
<evidence type="ECO:0000256" key="4">
    <source>
        <dbReference type="ARBA" id="ARBA00022692"/>
    </source>
</evidence>
<keyword evidence="11" id="KW-1185">Reference proteome</keyword>
<feature type="transmembrane region" description="Helical" evidence="8">
    <location>
        <begin position="450"/>
        <end position="473"/>
    </location>
</feature>
<dbReference type="GO" id="GO:1902600">
    <property type="term" value="P:proton transmembrane transport"/>
    <property type="evidence" value="ECO:0007669"/>
    <property type="project" value="InterPro"/>
</dbReference>
<reference evidence="10 11" key="1">
    <citation type="journal article" date="2012" name="Science">
        <title>The Paleozoic origin of enzymatic lignin decomposition reconstructed from 31 fungal genomes.</title>
        <authorList>
            <person name="Floudas D."/>
            <person name="Binder M."/>
            <person name="Riley R."/>
            <person name="Barry K."/>
            <person name="Blanchette R.A."/>
            <person name="Henrissat B."/>
            <person name="Martinez A.T."/>
            <person name="Otillar R."/>
            <person name="Spatafora J.W."/>
            <person name="Yadav J.S."/>
            <person name="Aerts A."/>
            <person name="Benoit I."/>
            <person name="Boyd A."/>
            <person name="Carlson A."/>
            <person name="Copeland A."/>
            <person name="Coutinho P.M."/>
            <person name="de Vries R.P."/>
            <person name="Ferreira P."/>
            <person name="Findley K."/>
            <person name="Foster B."/>
            <person name="Gaskell J."/>
            <person name="Glotzer D."/>
            <person name="Gorecki P."/>
            <person name="Heitman J."/>
            <person name="Hesse C."/>
            <person name="Hori C."/>
            <person name="Igarashi K."/>
            <person name="Jurgens J.A."/>
            <person name="Kallen N."/>
            <person name="Kersten P."/>
            <person name="Kohler A."/>
            <person name="Kuees U."/>
            <person name="Kumar T.K.A."/>
            <person name="Kuo A."/>
            <person name="LaButti K."/>
            <person name="Larrondo L.F."/>
            <person name="Lindquist E."/>
            <person name="Ling A."/>
            <person name="Lombard V."/>
            <person name="Lucas S."/>
            <person name="Lundell T."/>
            <person name="Martin R."/>
            <person name="McLaughlin D.J."/>
            <person name="Morgenstern I."/>
            <person name="Morin E."/>
            <person name="Murat C."/>
            <person name="Nagy L.G."/>
            <person name="Nolan M."/>
            <person name="Ohm R.A."/>
            <person name="Patyshakuliyeva A."/>
            <person name="Rokas A."/>
            <person name="Ruiz-Duenas F.J."/>
            <person name="Sabat G."/>
            <person name="Salamov A."/>
            <person name="Samejima M."/>
            <person name="Schmutz J."/>
            <person name="Slot J.C."/>
            <person name="St John F."/>
            <person name="Stenlid J."/>
            <person name="Sun H."/>
            <person name="Sun S."/>
            <person name="Syed K."/>
            <person name="Tsang A."/>
            <person name="Wiebenga A."/>
            <person name="Young D."/>
            <person name="Pisabarro A."/>
            <person name="Eastwood D.C."/>
            <person name="Martin F."/>
            <person name="Cullen D."/>
            <person name="Grigoriev I.V."/>
            <person name="Hibbett D.S."/>
        </authorList>
    </citation>
    <scope>NUCLEOTIDE SEQUENCE</scope>
    <source>
        <strain evidence="11">FP-58527</strain>
    </source>
</reference>
<evidence type="ECO:0000256" key="6">
    <source>
        <dbReference type="ARBA" id="ARBA00023065"/>
    </source>
</evidence>
<dbReference type="eggNOG" id="ENOG502QWRB">
    <property type="taxonomic scope" value="Eukaryota"/>
</dbReference>
<protein>
    <recommendedName>
        <fullName evidence="9">Cation/H+ exchanger transmembrane domain-containing protein</fullName>
    </recommendedName>
</protein>
<feature type="transmembrane region" description="Helical" evidence="8">
    <location>
        <begin position="159"/>
        <end position="185"/>
    </location>
</feature>
<dbReference type="Proteomes" id="UP000015241">
    <property type="component" value="Unassembled WGS sequence"/>
</dbReference>
<feature type="transmembrane region" description="Helical" evidence="8">
    <location>
        <begin position="26"/>
        <end position="43"/>
    </location>
</feature>
<evidence type="ECO:0000313" key="10">
    <source>
        <dbReference type="EMBL" id="EPS99708.1"/>
    </source>
</evidence>
<comment type="subcellular location">
    <subcellularLocation>
        <location evidence="1">Membrane</location>
        <topology evidence="1">Multi-pass membrane protein</topology>
    </subcellularLocation>
</comment>
<dbReference type="GO" id="GO:0015297">
    <property type="term" value="F:antiporter activity"/>
    <property type="evidence" value="ECO:0007669"/>
    <property type="project" value="UniProtKB-KW"/>
</dbReference>
<accession>S8E8T0</accession>
<dbReference type="InParanoid" id="S8E8T0"/>
<dbReference type="InterPro" id="IPR038770">
    <property type="entry name" value="Na+/solute_symporter_sf"/>
</dbReference>